<dbReference type="GO" id="GO:0003677">
    <property type="term" value="F:DNA binding"/>
    <property type="evidence" value="ECO:0007669"/>
    <property type="project" value="UniProtKB-KW"/>
</dbReference>
<evidence type="ECO:0000313" key="7">
    <source>
        <dbReference type="EMBL" id="TNJ54135.1"/>
    </source>
</evidence>
<evidence type="ECO:0000259" key="6">
    <source>
        <dbReference type="PROSITE" id="PS50937"/>
    </source>
</evidence>
<reference evidence="7 8" key="1">
    <citation type="submission" date="2019-05" db="EMBL/GenBank/DDBJ databases">
        <title>We sequenced the genome of Paenibacillus hemerocallicola KCTC 33185 for further insight into its adaptation and study the phylogeny of Paenibacillus.</title>
        <authorList>
            <person name="Narsing Rao M.P."/>
        </authorList>
    </citation>
    <scope>NUCLEOTIDE SEQUENCE [LARGE SCALE GENOMIC DNA]</scope>
    <source>
        <strain evidence="7 8">KCTC 33185</strain>
    </source>
</reference>
<proteinExistence type="predicted"/>
<dbReference type="CDD" id="cd00592">
    <property type="entry name" value="HTH_MerR-like"/>
    <property type="match status" value="1"/>
</dbReference>
<gene>
    <name evidence="7" type="ORF">FE784_40065</name>
</gene>
<dbReference type="AlphaFoldDB" id="A0A5C4SVM7"/>
<dbReference type="EMBL" id="VDCQ01000129">
    <property type="protein sequence ID" value="TNJ54135.1"/>
    <property type="molecule type" value="Genomic_DNA"/>
</dbReference>
<dbReference type="Gene3D" id="1.10.1660.10">
    <property type="match status" value="2"/>
</dbReference>
<dbReference type="Proteomes" id="UP000307943">
    <property type="component" value="Unassembled WGS sequence"/>
</dbReference>
<evidence type="ECO:0000256" key="1">
    <source>
        <dbReference type="ARBA" id="ARBA00022491"/>
    </source>
</evidence>
<sequence>MRTYRTSEIVGIIGIHPNTVMLYEKWGYLPPVERTKKGYRVYTDTHLEQMKLVRMALRTEPLKWVMKFEIQTIIRSAAQGDLGQALELAGEYLAHIQNEKNNELQVMKAIQEIVRSDSRQDKNVSWNRNKTANLLGVSVNVIINWERNGLLEVPRSMNGYRVYGEDERKQLRIIKALRQENYGTQCIGKMLKKLETIKKRMEGNVSGEKEDSDDEPLSSLTEAEHHAEELMGYLGELMRNRTDTGR</sequence>
<evidence type="ECO:0000256" key="4">
    <source>
        <dbReference type="ARBA" id="ARBA00023163"/>
    </source>
</evidence>
<evidence type="ECO:0000313" key="8">
    <source>
        <dbReference type="Proteomes" id="UP000307943"/>
    </source>
</evidence>
<dbReference type="InterPro" id="IPR047057">
    <property type="entry name" value="MerR_fam"/>
</dbReference>
<accession>A0A5C4SVM7</accession>
<keyword evidence="8" id="KW-1185">Reference proteome</keyword>
<feature type="domain" description="HTH merR-type" evidence="6">
    <location>
        <begin position="132"/>
        <end position="193"/>
    </location>
</feature>
<evidence type="ECO:0000256" key="5">
    <source>
        <dbReference type="SAM" id="MobiDB-lite"/>
    </source>
</evidence>
<dbReference type="PANTHER" id="PTHR30204">
    <property type="entry name" value="REDOX-CYCLING DRUG-SENSING TRANSCRIPTIONAL ACTIVATOR SOXR"/>
    <property type="match status" value="1"/>
</dbReference>
<dbReference type="GO" id="GO:0003700">
    <property type="term" value="F:DNA-binding transcription factor activity"/>
    <property type="evidence" value="ECO:0007669"/>
    <property type="project" value="InterPro"/>
</dbReference>
<keyword evidence="2" id="KW-0805">Transcription regulation</keyword>
<protein>
    <submittedName>
        <fullName evidence="7">MerR family transcriptional regulator</fullName>
    </submittedName>
</protein>
<dbReference type="PANTHER" id="PTHR30204:SF69">
    <property type="entry name" value="MERR-FAMILY TRANSCRIPTIONAL REGULATOR"/>
    <property type="match status" value="1"/>
</dbReference>
<evidence type="ECO:0000256" key="2">
    <source>
        <dbReference type="ARBA" id="ARBA00023015"/>
    </source>
</evidence>
<dbReference type="SMART" id="SM00422">
    <property type="entry name" value="HTH_MERR"/>
    <property type="match status" value="2"/>
</dbReference>
<feature type="domain" description="HTH merR-type" evidence="6">
    <location>
        <begin position="3"/>
        <end position="76"/>
    </location>
</feature>
<organism evidence="7 8">
    <name type="scientific">Paenibacillus hemerocallicola</name>
    <dbReference type="NCBI Taxonomy" id="1172614"/>
    <lineage>
        <taxon>Bacteria</taxon>
        <taxon>Bacillati</taxon>
        <taxon>Bacillota</taxon>
        <taxon>Bacilli</taxon>
        <taxon>Bacillales</taxon>
        <taxon>Paenibacillaceae</taxon>
        <taxon>Paenibacillus</taxon>
    </lineage>
</organism>
<name>A0A5C4SVM7_9BACL</name>
<dbReference type="SUPFAM" id="SSF46955">
    <property type="entry name" value="Putative DNA-binding domain"/>
    <property type="match status" value="2"/>
</dbReference>
<keyword evidence="3" id="KW-0238">DNA-binding</keyword>
<evidence type="ECO:0000256" key="3">
    <source>
        <dbReference type="ARBA" id="ARBA00023125"/>
    </source>
</evidence>
<keyword evidence="4" id="KW-0804">Transcription</keyword>
<dbReference type="InterPro" id="IPR000551">
    <property type="entry name" value="MerR-type_HTH_dom"/>
</dbReference>
<feature type="region of interest" description="Disordered" evidence="5">
    <location>
        <begin position="202"/>
        <end position="221"/>
    </location>
</feature>
<dbReference type="RefSeq" id="WP_139607896.1">
    <property type="nucleotide sequence ID" value="NZ_VDCQ01000129.1"/>
</dbReference>
<dbReference type="Pfam" id="PF13411">
    <property type="entry name" value="MerR_1"/>
    <property type="match status" value="2"/>
</dbReference>
<keyword evidence="1" id="KW-0678">Repressor</keyword>
<dbReference type="PROSITE" id="PS50937">
    <property type="entry name" value="HTH_MERR_2"/>
    <property type="match status" value="2"/>
</dbReference>
<dbReference type="OrthoDB" id="122388at2"/>
<comment type="caution">
    <text evidence="7">The sequence shown here is derived from an EMBL/GenBank/DDBJ whole genome shotgun (WGS) entry which is preliminary data.</text>
</comment>
<dbReference type="InterPro" id="IPR009061">
    <property type="entry name" value="DNA-bd_dom_put_sf"/>
</dbReference>